<feature type="transmembrane region" description="Helical" evidence="7">
    <location>
        <begin position="1801"/>
        <end position="1834"/>
    </location>
</feature>
<dbReference type="GeneID" id="105231254"/>
<dbReference type="PROSITE" id="PS50893">
    <property type="entry name" value="ABC_TRANSPORTER_2"/>
    <property type="match status" value="4"/>
</dbReference>
<dbReference type="Pfam" id="PF12698">
    <property type="entry name" value="ABC2_membrane_3"/>
    <property type="match status" value="2"/>
</dbReference>
<keyword evidence="3" id="KW-0547">Nucleotide-binding</keyword>
<feature type="transmembrane region" description="Helical" evidence="7">
    <location>
        <begin position="819"/>
        <end position="838"/>
    </location>
</feature>
<feature type="transmembrane region" description="Helical" evidence="7">
    <location>
        <begin position="2531"/>
        <end position="2549"/>
    </location>
</feature>
<dbReference type="Gene3D" id="3.40.50.300">
    <property type="entry name" value="P-loop containing nucleotide triphosphate hydrolases"/>
    <property type="match status" value="4"/>
</dbReference>
<evidence type="ECO:0000259" key="8">
    <source>
        <dbReference type="PROSITE" id="PS50893"/>
    </source>
</evidence>
<evidence type="ECO:0000256" key="1">
    <source>
        <dbReference type="ARBA" id="ARBA00004141"/>
    </source>
</evidence>
<dbReference type="SUPFAM" id="SSF52540">
    <property type="entry name" value="P-loop containing nucleoside triphosphate hydrolases"/>
    <property type="match status" value="4"/>
</dbReference>
<dbReference type="InterPro" id="IPR056264">
    <property type="entry name" value="R2_ABCA1-4-like"/>
</dbReference>
<gene>
    <name evidence="10" type="primary">LOC105231254</name>
</gene>
<name>A0ABM3JMM6_BACDO</name>
<keyword evidence="4" id="KW-0067">ATP-binding</keyword>
<dbReference type="InterPro" id="IPR003593">
    <property type="entry name" value="AAA+_ATPase"/>
</dbReference>
<protein>
    <submittedName>
        <fullName evidence="10">ATP-binding cassette sub-family A member 17-like</fullName>
    </submittedName>
</protein>
<evidence type="ECO:0000256" key="3">
    <source>
        <dbReference type="ARBA" id="ARBA00022741"/>
    </source>
</evidence>
<evidence type="ECO:0000256" key="4">
    <source>
        <dbReference type="ARBA" id="ARBA00022840"/>
    </source>
</evidence>
<feature type="transmembrane region" description="Helical" evidence="7">
    <location>
        <begin position="2623"/>
        <end position="2641"/>
    </location>
</feature>
<reference evidence="9" key="1">
    <citation type="submission" date="2025-05" db="UniProtKB">
        <authorList>
            <consortium name="RefSeq"/>
        </authorList>
    </citation>
    <scope>NUCLEOTIDE SEQUENCE [LARGE SCALE GENOMIC DNA]</scope>
</reference>
<feature type="domain" description="ABC transporter" evidence="8">
    <location>
        <begin position="2695"/>
        <end position="2925"/>
    </location>
</feature>
<dbReference type="InterPro" id="IPR026082">
    <property type="entry name" value="ABCA"/>
</dbReference>
<feature type="transmembrane region" description="Helical" evidence="7">
    <location>
        <begin position="850"/>
        <end position="867"/>
    </location>
</feature>
<feature type="transmembrane region" description="Helical" evidence="7">
    <location>
        <begin position="2421"/>
        <end position="2442"/>
    </location>
</feature>
<proteinExistence type="predicted"/>
<dbReference type="PANTHER" id="PTHR19229:SF250">
    <property type="entry name" value="ABC TRANSPORTER DOMAIN-CONTAINING PROTEIN-RELATED"/>
    <property type="match status" value="1"/>
</dbReference>
<feature type="domain" description="ABC transporter" evidence="8">
    <location>
        <begin position="1013"/>
        <end position="1243"/>
    </location>
</feature>
<comment type="subcellular location">
    <subcellularLocation>
        <location evidence="1">Membrane</location>
        <topology evidence="1">Multi-pass membrane protein</topology>
    </subcellularLocation>
</comment>
<feature type="transmembrane region" description="Helical" evidence="7">
    <location>
        <begin position="564"/>
        <end position="587"/>
    </location>
</feature>
<dbReference type="Proteomes" id="UP001652620">
    <property type="component" value="Chromosome 1"/>
</dbReference>
<dbReference type="SMART" id="SM00382">
    <property type="entry name" value="AAA"/>
    <property type="match status" value="2"/>
</dbReference>
<sequence length="3018" mass="346408">MILILKIPWNSGFCVFSRTSSTCLFALFTAYNINTLSYCYMISRLIRNRDMAICAAPIFWIVLYLPFSIGIDLFPNYHPYVCLFGNTALALALQHIFQLQYHEGVSWHNFFKTHWSTPHHAVGTYGIIICGTSIMQSLLGICAPVIGRTFSKLIKELNPRKKERVRISSENTRYSKTIILEVRANFKAPAVEVLALTVQIGEKFVLDEVSFNLFEDEITMLMGHNGSGKTTLIEVIAGLKRPTSGKIVIKETTGTGDFGNSRDFVGVCFSDSLLFRNLYVAHQLLLFGKLKGLNSTDVKKESTKYLEALELDKYRYTLTENLTCGQRTKLAVSCALIGGSKIVLLDDIVLKLDVRDYKLIWKLLEREKFGRVILVSTNLSREPELHADNIIMIAQGRLKCAGTAQFLKSMYCFGCHLLISKSENCKSEDITELLSTFLDDIVVACDLILELSYHIESTDVEILESLLNALEKEKDRLGIVNITIIETRIEELFCKLGAERPAYDDRKRYFRIFNGLSITEGTADDTLFMKANIKHKMSAYEKCFTHWSAMFYKFVIIQNSYAHYLPLFLLMPFLTVVLCIIGIVPVIERMPERGCDISDYKDAITLISYPQKPTIKMTSFAETFHKYMYWRNSNVKVTYIKNQLIGEYILSLQRQQPYNYLDEKLILGLSMTQQVVGWYNGYLPGVPSLVLNLIHNAYLWLLLNTTNAKINVSLELMPIEEDIDVKELSKMTFNMGSIMALHLSFIICYIISVRIIALISERTSGFEGLQRLAGMNGLNYWTSMFCFDMVKTFVVVASFTILSWFLLSSAYLTTDVLRWAFFLLLSTSAALTSTNYILSCFFFKSSYGGFLKISAFQALGAIFYVLFSRSFKTYIKAIMFLPRLFPLYSFCRGFENLYDYNIQLQLCENEDIKFAAVSFEHCKMQPNCCEMPTISVREDMLYLWLIIVAGAIFLLIYEYRDIFKRPTPFDNYDRALDEYKRRHASDSYMVDNVTAEVIHVQSLRPRMRHYYTVICENLGFFRKNEILVDRLSFTIKPGEKFGIIGTNCNYTNALLRLIAGQDKPSFGRVCINAVQMTEEHNKALAHIGYVPTVSCVHTQMTCYQVLKMFCTLYGYPRHQIHEIVDDFARHFGLHSHFHTRLSQCSSGIRERISYSIAILKKPALLCIGNFSWSVDPHGRRQLYRLIDGLRKRGTAIAITSVMNSFTEILCTKIAVIHEGRFLHIGEPQKIAHAIAAGYSISMRMKKTVQTAQGVTSKVYFRLTAFMEKTFPSSKLIQEGTIMRYYIPYQSTTLGTLFKVLRVNSFQLNIDSLTITRINMNYIFELIADDARKSKISCLKMSSDGSALSSGRSEEELEPTNYNWLRFKWMFWKDCFMHWNTRWEFLVALLMPSLCALIVIILRFNISAEHITAMPFRIEDIDANWKRLLDIIVGRQSAIEKYLGAPSYNVYAPQLVIAYAPDFEAIVNIMALTDRLQLRSDQYISFKTCEELRAKMATEYYLAGICFHESVFNIESESIYKIGIYPNRLEYKIIFPSELRLYKEYIGETWDTRYLFPNVEKHERHMGFVPYLGEGFILIQKTISEAYIYLTCNKSLSDELFLRRFPIAEHYYDPLSEALELRLSLVLAVAYICTLLYLLRILINEREAQLHSLLAIFDVTYFIQFYSWFVFSLISISISTTLLLIILKIPWNSGFGVFSKSSYTCLFALFTAFNINTLSYCYMIFKLFRNSHMAICAAPIIWIMLYAPFAIGNHTSPLSDVLHPYISLLGNTAFALALQNLFRLQTHDGLNWSNFFREDGHSVYYSIGSYSLIMCGTSIIQALIGIFAPIIGRTLSKLAKVFKRKPQRIRVSTDSNRFSKTIIFEVRANYKAPAVDVMALTVQVGDTIIIEDLSFSLYEDEITMLMGHNGSGKTTLLEVIAGFKRPTSGKIDFKGDTLNKEYGSPRDFIGICFNDSLLFCNLYVKHQLMLFGRLKGLNPTDLTKEVHKYLAALELDGEQYTLTENLTCGQRTKLAVSCALIGGSKIVLLDDVVLKLDVCDYKLIWKLLEREKFGRVILVSTNLSREPELHADNIIMLAQGRLSSSGTAQFLKSMYCFGCHLLISKSEECKSEEVTQLLSQFIPDIVAACDLVLELSYHIESSNVEVLETVIRALENAKEELGIINITIIETPVEELFCKLGAERPAYDDRKRYYRIFNGQSIVTDDHNEEALFMKTNIHRNVSFYQKLYNQWIAMFYKLFIINSTYYILIATVLPIFCLFFCATLMIPYMTIVPVLDNGITDYKEGITLLHIGAEPDSAVQSFVETYNRYMYWRNSNIKIRNIKHQYINDYIMNLEREGGQSHLNVNMILGLSVRNHVIGWFNGYLTNVAPILLDILHNVYLWDLLNTTNAKLNVSLDLLPPESNVNMREISPMRFNMGSRIAFHMALIMCYLYSVRSINLVSERISEFESLQRLSGLGGINYWISIFIFDIIKICIALTIITFLGWLVLPSKYITPLLFRWILGLLLLASTAVAMTNYVLSALFFKNSFGAYLKITSIHVIGIVFFIVFSRDLRPHADNLLFIPRIFPLYSFCRAIENLYDFNVRSRVCNVENINIASVVLGRCQRIPNCCETPKISVDEDMFYLWMIIAISWYILCIYEYRYFFTANIPFDNYERALEEYKRRHASDANEPDNVTAEAIHVQTLRPRLRYYYSVICENLGYIWKGKLLVDRLSFTIKPGEKFGIIGTNCNYTNALLRLIAGQYHPSFGRVCINSVQITEERNKALANIGYVPTVGFVQPQMTCYQVLKTFCILYGYPRHQINDIIEDFSKHFGLHSHFHMRLSQCSSGIRERISYSIAILKKPALLCIGNFSWSVDPHGRRQLYRLIDGLRKRGTAIAITSVMNTYTEILCTKIAVMHEGQLLHIGRPEQVAEAVVAGYSVSMRMKKQVHTPHGVTLKVYFRLTAFMDKTFPNSRLVQEGTIMQFVIPYHSTTLAVIFKTLRLNSFQLNIESLSITSLNMNYIFEQIAEEATKSRST</sequence>
<feature type="transmembrane region" description="Helical" evidence="7">
    <location>
        <begin position="1730"/>
        <end position="1748"/>
    </location>
</feature>
<feature type="transmembrane region" description="Helical" evidence="7">
    <location>
        <begin position="2501"/>
        <end position="2525"/>
    </location>
</feature>
<accession>A0ABM3JMM6</accession>
<dbReference type="Pfam" id="PF23321">
    <property type="entry name" value="R1_ABCA1"/>
    <property type="match status" value="2"/>
</dbReference>
<evidence type="ECO:0000313" key="9">
    <source>
        <dbReference type="Proteomes" id="UP001652620"/>
    </source>
</evidence>
<keyword evidence="9" id="KW-1185">Reference proteome</keyword>
<feature type="domain" description="ABC transporter" evidence="8">
    <location>
        <begin position="1874"/>
        <end position="2103"/>
    </location>
</feature>
<feature type="transmembrane region" description="Helical" evidence="7">
    <location>
        <begin position="1702"/>
        <end position="1724"/>
    </location>
</feature>
<feature type="domain" description="ABC transporter" evidence="8">
    <location>
        <begin position="191"/>
        <end position="420"/>
    </location>
</feature>
<organism evidence="9 10">
    <name type="scientific">Bactrocera dorsalis</name>
    <name type="common">Oriental fruit fly</name>
    <name type="synonym">Dacus dorsalis</name>
    <dbReference type="NCBI Taxonomy" id="27457"/>
    <lineage>
        <taxon>Eukaryota</taxon>
        <taxon>Metazoa</taxon>
        <taxon>Ecdysozoa</taxon>
        <taxon>Arthropoda</taxon>
        <taxon>Hexapoda</taxon>
        <taxon>Insecta</taxon>
        <taxon>Pterygota</taxon>
        <taxon>Neoptera</taxon>
        <taxon>Endopterygota</taxon>
        <taxon>Diptera</taxon>
        <taxon>Brachycera</taxon>
        <taxon>Muscomorpha</taxon>
        <taxon>Tephritoidea</taxon>
        <taxon>Tephritidae</taxon>
        <taxon>Bactrocera</taxon>
        <taxon>Bactrocera</taxon>
    </lineage>
</organism>
<reference evidence="10" key="2">
    <citation type="submission" date="2025-08" db="UniProtKB">
        <authorList>
            <consortium name="RefSeq"/>
        </authorList>
    </citation>
    <scope>IDENTIFICATION</scope>
    <source>
        <tissue evidence="10">Adult</tissue>
    </source>
</reference>
<evidence type="ECO:0000256" key="5">
    <source>
        <dbReference type="ARBA" id="ARBA00022989"/>
    </source>
</evidence>
<dbReference type="Pfam" id="PF00005">
    <property type="entry name" value="ABC_tran"/>
    <property type="match status" value="4"/>
</dbReference>
<feature type="transmembrane region" description="Helical" evidence="7">
    <location>
        <begin position="1760"/>
        <end position="1781"/>
    </location>
</feature>
<feature type="transmembrane region" description="Helical" evidence="7">
    <location>
        <begin position="1662"/>
        <end position="1690"/>
    </location>
</feature>
<feature type="transmembrane region" description="Helical" evidence="7">
    <location>
        <begin position="780"/>
        <end position="807"/>
    </location>
</feature>
<evidence type="ECO:0000256" key="6">
    <source>
        <dbReference type="ARBA" id="ARBA00023136"/>
    </source>
</evidence>
<keyword evidence="6 7" id="KW-0472">Membrane</keyword>
<feature type="transmembrane region" description="Helical" evidence="7">
    <location>
        <begin position="1622"/>
        <end position="1642"/>
    </location>
</feature>
<dbReference type="InterPro" id="IPR027417">
    <property type="entry name" value="P-loop_NTPase"/>
</dbReference>
<dbReference type="InterPro" id="IPR003439">
    <property type="entry name" value="ABC_transporter-like_ATP-bd"/>
</dbReference>
<evidence type="ECO:0000256" key="7">
    <source>
        <dbReference type="SAM" id="Phobius"/>
    </source>
</evidence>
<feature type="transmembrane region" description="Helical" evidence="7">
    <location>
        <begin position="122"/>
        <end position="146"/>
    </location>
</feature>
<feature type="transmembrane region" description="Helical" evidence="7">
    <location>
        <begin position="941"/>
        <end position="959"/>
    </location>
</feature>
<evidence type="ECO:0000313" key="10">
    <source>
        <dbReference type="RefSeq" id="XP_049310471.1"/>
    </source>
</evidence>
<dbReference type="PANTHER" id="PTHR19229">
    <property type="entry name" value="ATP-BINDING CASSETTE TRANSPORTER SUBFAMILY A ABCA"/>
    <property type="match status" value="1"/>
</dbReference>
<feature type="transmembrane region" description="Helical" evidence="7">
    <location>
        <begin position="1384"/>
        <end position="1405"/>
    </location>
</feature>
<feature type="transmembrane region" description="Helical" evidence="7">
    <location>
        <begin position="51"/>
        <end position="71"/>
    </location>
</feature>
<feature type="transmembrane region" description="Helical" evidence="7">
    <location>
        <begin position="738"/>
        <end position="760"/>
    </location>
</feature>
<keyword evidence="2 7" id="KW-0812">Transmembrane</keyword>
<feature type="transmembrane region" description="Helical" evidence="7">
    <location>
        <begin position="2462"/>
        <end position="2489"/>
    </location>
</feature>
<keyword evidence="5 7" id="KW-1133">Transmembrane helix</keyword>
<dbReference type="RefSeq" id="XP_049310471.1">
    <property type="nucleotide sequence ID" value="XM_049454514.1"/>
</dbReference>
<evidence type="ECO:0000256" key="2">
    <source>
        <dbReference type="ARBA" id="ARBA00022692"/>
    </source>
</evidence>
<dbReference type="InterPro" id="IPR013525">
    <property type="entry name" value="ABC2_TM"/>
</dbReference>